<dbReference type="InParanoid" id="A0A058ZUX6"/>
<organism evidence="3">
    <name type="scientific">Eucalyptus grandis</name>
    <name type="common">Flooded gum</name>
    <dbReference type="NCBI Taxonomy" id="71139"/>
    <lineage>
        <taxon>Eukaryota</taxon>
        <taxon>Viridiplantae</taxon>
        <taxon>Streptophyta</taxon>
        <taxon>Embryophyta</taxon>
        <taxon>Tracheophyta</taxon>
        <taxon>Spermatophyta</taxon>
        <taxon>Magnoliopsida</taxon>
        <taxon>eudicotyledons</taxon>
        <taxon>Gunneridae</taxon>
        <taxon>Pentapetalae</taxon>
        <taxon>rosids</taxon>
        <taxon>malvids</taxon>
        <taxon>Myrtales</taxon>
        <taxon>Myrtaceae</taxon>
        <taxon>Myrtoideae</taxon>
        <taxon>Eucalypteae</taxon>
        <taxon>Eucalyptus</taxon>
    </lineage>
</organism>
<evidence type="ECO:0000313" key="4">
    <source>
        <dbReference type="Proteomes" id="UP000030711"/>
    </source>
</evidence>
<sequence length="85" mass="10227">MEELKQLALQRLFHPPPKWSSICWPWQRKARISKTHCRPPEQISAHEMKRQYCRREKTKAKCSGSRPQPLSFDDDSKSYQIMLER</sequence>
<dbReference type="AlphaFoldDB" id="A0A058ZUX6"/>
<dbReference type="EMBL" id="KK198895">
    <property type="protein sequence ID" value="KCW45171.1"/>
    <property type="molecule type" value="Genomic_DNA"/>
</dbReference>
<dbReference type="Gramene" id="KCW45171">
    <property type="protein sequence ID" value="KCW45171"/>
    <property type="gene ID" value="EUGRSUZ_L01205"/>
</dbReference>
<proteinExistence type="predicted"/>
<accession>A0A058ZUX6</accession>
<evidence type="ECO:0000256" key="1">
    <source>
        <dbReference type="SAM" id="MobiDB-lite"/>
    </source>
</evidence>
<gene>
    <name evidence="3" type="ORF">EUGRSUZ_L01205</name>
</gene>
<feature type="region of interest" description="Disordered" evidence="1">
    <location>
        <begin position="49"/>
        <end position="77"/>
    </location>
</feature>
<reference evidence="2" key="4">
    <citation type="submission" date="2023-07" db="EMBL/GenBank/DDBJ databases">
        <authorList>
            <person name="Myburg A.A."/>
            <person name="Grattapaglia D."/>
            <person name="Tuskan G.A."/>
            <person name="Hellsten U."/>
            <person name="Hayes R.D."/>
            <person name="Grimwood J."/>
            <person name="Jenkins J."/>
            <person name="Lindquist E."/>
            <person name="Tice H."/>
            <person name="Bauer D."/>
            <person name="Goodstein D.M."/>
            <person name="Dubchak I."/>
            <person name="Poliakov A."/>
            <person name="Mizrachi E."/>
            <person name="Kullan A.R."/>
            <person name="Hussey S.G."/>
            <person name="Pinard D."/>
            <person name="Van D.M."/>
            <person name="Singh P."/>
            <person name="Van J.I."/>
            <person name="Silva-Junior O.B."/>
            <person name="Togawa R.C."/>
            <person name="Pappas M.R."/>
            <person name="Faria D.A."/>
            <person name="Sansaloni C.P."/>
            <person name="Petroli C.D."/>
            <person name="Yang X."/>
            <person name="Ranjan P."/>
            <person name="Tschaplinski T.J."/>
            <person name="Ye C.Y."/>
            <person name="Li T."/>
            <person name="Sterck L."/>
            <person name="Vanneste K."/>
            <person name="Murat F."/>
            <person name="Soler M."/>
            <person name="Clemente H.S."/>
            <person name="Saidi N."/>
            <person name="Cassan-Wang H."/>
            <person name="Dunand C."/>
            <person name="Hefer C.A."/>
            <person name="Bornberg-Bauer E."/>
            <person name="Kersting A.R."/>
            <person name="Vining K."/>
            <person name="Amarasinghe V."/>
            <person name="Ranik M."/>
            <person name="Naithani S."/>
            <person name="Elser J."/>
            <person name="Boyd A.E."/>
            <person name="Liston A."/>
            <person name="Spatafora J.W."/>
            <person name="Dharmwardhana P."/>
            <person name="Raja R."/>
            <person name="Sullivan C."/>
            <person name="Romanel E."/>
            <person name="Alves-Ferreira M."/>
            <person name="Kulheim C."/>
            <person name="Foley W."/>
            <person name="Carocha V."/>
            <person name="Paiva J."/>
            <person name="Kudrna D."/>
            <person name="Brommonschenkel S.H."/>
            <person name="Pasquali G."/>
            <person name="Byrne M."/>
            <person name="Rigault P."/>
            <person name="Tibbits J."/>
            <person name="Spokevicius A."/>
            <person name="Jones R.C."/>
            <person name="Steane D.A."/>
            <person name="Vaillancourt R.E."/>
            <person name="Potts B.M."/>
            <person name="Joubert F."/>
            <person name="Barry K."/>
            <person name="Pappas G.J."/>
            <person name="Strauss S.H."/>
            <person name="Jaiswal P."/>
            <person name="Grima-Pettenati J."/>
            <person name="Salse J."/>
            <person name="Van D.P."/>
            <person name="Rokhsar D.S."/>
            <person name="Schmutz J."/>
        </authorList>
    </citation>
    <scope>NUCLEOTIDE SEQUENCE</scope>
    <source>
        <tissue evidence="2">Leaf extractions</tissue>
    </source>
</reference>
<dbReference type="EMBL" id="MU848380">
    <property type="protein sequence ID" value="KAK2632698.1"/>
    <property type="molecule type" value="Genomic_DNA"/>
</dbReference>
<protein>
    <submittedName>
        <fullName evidence="3">Uncharacterized protein</fullName>
    </submittedName>
</protein>
<evidence type="ECO:0000313" key="2">
    <source>
        <dbReference type="EMBL" id="KAK2632698.1"/>
    </source>
</evidence>
<dbReference type="Proteomes" id="UP000030711">
    <property type="component" value="Unassembled WGS sequence"/>
</dbReference>
<reference evidence="3" key="1">
    <citation type="submission" date="2013-07" db="EMBL/GenBank/DDBJ databases">
        <title>The genome of Eucalyptus grandis.</title>
        <authorList>
            <person name="Schmutz J."/>
            <person name="Hayes R."/>
            <person name="Myburg A."/>
            <person name="Tuskan G."/>
            <person name="Grattapaglia D."/>
            <person name="Rokhsar D.S."/>
        </authorList>
    </citation>
    <scope>NUCLEOTIDE SEQUENCE</scope>
    <source>
        <tissue evidence="3">Leaf extractions</tissue>
    </source>
</reference>
<reference evidence="2" key="3">
    <citation type="submission" date="2023-04" db="EMBL/GenBank/DDBJ databases">
        <title>WGS assembly of Eucalyptus grandis.</title>
        <authorList>
            <person name="Myburg A."/>
            <person name="Grattapaglia D."/>
            <person name="Tuskan G."/>
            <person name="Hellsten U."/>
            <person name="Hayes R."/>
            <person name="Grimwood J."/>
            <person name="Jenkins J."/>
            <person name="Lindquist E."/>
            <person name="Tice H."/>
            <person name="Bauer D."/>
            <person name="Goodstein D."/>
            <person name="Dubchak I."/>
            <person name="Poliakov A."/>
            <person name="Mizrachi E."/>
            <person name="Kullan A."/>
            <person name="Hussey S."/>
            <person name="Pinard D."/>
            <person name="Van D."/>
            <person name="Singh P."/>
            <person name="Van J."/>
            <person name="Silva-Junior O."/>
            <person name="Togawa R."/>
            <person name="Pappas M."/>
            <person name="Faria D."/>
            <person name="Sansaloni C."/>
            <person name="Petroli C."/>
            <person name="Yang X."/>
            <person name="Ranjan P."/>
            <person name="Tschaplinski T."/>
            <person name="Ye C."/>
            <person name="Li T."/>
            <person name="Sterck L."/>
            <person name="Vanneste K."/>
            <person name="Murat F."/>
            <person name="Soler M."/>
            <person name="Clemente H."/>
            <person name="Saidi N."/>
            <person name="Cassan-Wang H."/>
            <person name="Dunand C."/>
            <person name="Hefer C."/>
            <person name="Bornberg-Bauer E."/>
            <person name="Kersting A."/>
            <person name="Vining K."/>
            <person name="Amarasinghe V."/>
            <person name="Ranik M."/>
            <person name="Naithani S."/>
            <person name="Elser J."/>
            <person name="Boyd A."/>
            <person name="Liston A."/>
            <person name="Spatafora J."/>
            <person name="Dharmwardhana P."/>
            <person name="Raja R."/>
            <person name="Sullivan C."/>
            <person name="Romanel E."/>
            <person name="Alves-Ferreira M."/>
            <person name="Kulheim C."/>
            <person name="Foley W."/>
            <person name="Carocha V."/>
            <person name="Paiva J."/>
            <person name="Kudrna D."/>
            <person name="Brommonschenkel S."/>
            <person name="Pasquali G."/>
            <person name="Byrne M."/>
            <person name="Rigault P."/>
            <person name="Tibbits J."/>
            <person name="Spokevicius A."/>
            <person name="Jones R."/>
            <person name="Steane D."/>
            <person name="Vaillancourt R."/>
            <person name="Potts B."/>
            <person name="Joubert F."/>
            <person name="Barry K."/>
            <person name="Pappas G."/>
            <person name="Strauss S."/>
            <person name="Jaiswal P."/>
            <person name="Grima-Pettenati J."/>
            <person name="Salse J."/>
            <person name="Van D."/>
            <person name="Rokhsar D."/>
            <person name="Schmutz J."/>
        </authorList>
    </citation>
    <scope>NUCLEOTIDE SEQUENCE</scope>
    <source>
        <tissue evidence="2">Leaf extractions</tissue>
    </source>
</reference>
<evidence type="ECO:0000313" key="3">
    <source>
        <dbReference type="EMBL" id="KCW45171.1"/>
    </source>
</evidence>
<name>A0A058ZUX6_EUCGR</name>
<reference evidence="2" key="2">
    <citation type="journal article" date="2014" name="Nature">
        <title>The genome of Eucalyptus grandis.</title>
        <authorList>
            <person name="Myburg A.A."/>
            <person name="Grattapaglia D."/>
            <person name="Tuskan G.A."/>
            <person name="Hellsten U."/>
            <person name="Hayes R.D."/>
            <person name="Grimwood J."/>
            <person name="Jenkins J."/>
            <person name="Lindquist E."/>
            <person name="Tice H."/>
            <person name="Bauer D."/>
            <person name="Goodstein D.M."/>
            <person name="Dubchak I."/>
            <person name="Poliakov A."/>
            <person name="Mizrachi E."/>
            <person name="Kullan A.R."/>
            <person name="Hussey S.G."/>
            <person name="Pinard D."/>
            <person name="van der Merwe K."/>
            <person name="Singh P."/>
            <person name="van Jaarsveld I."/>
            <person name="Silva-Junior O.B."/>
            <person name="Togawa R.C."/>
            <person name="Pappas M.R."/>
            <person name="Faria D.A."/>
            <person name="Sansaloni C.P."/>
            <person name="Petroli C.D."/>
            <person name="Yang X."/>
            <person name="Ranjan P."/>
            <person name="Tschaplinski T.J."/>
            <person name="Ye C.Y."/>
            <person name="Li T."/>
            <person name="Sterck L."/>
            <person name="Vanneste K."/>
            <person name="Murat F."/>
            <person name="Soler M."/>
            <person name="Clemente H.S."/>
            <person name="Saidi N."/>
            <person name="Cassan-Wang H."/>
            <person name="Dunand C."/>
            <person name="Hefer C.A."/>
            <person name="Bornberg-Bauer E."/>
            <person name="Kersting A.R."/>
            <person name="Vining K."/>
            <person name="Amarasinghe V."/>
            <person name="Ranik M."/>
            <person name="Naithani S."/>
            <person name="Elser J."/>
            <person name="Boyd A.E."/>
            <person name="Liston A."/>
            <person name="Spatafora J.W."/>
            <person name="Dharmwardhana P."/>
            <person name="Raja R."/>
            <person name="Sullivan C."/>
            <person name="Romanel E."/>
            <person name="Alves-Ferreira M."/>
            <person name="Kulheim C."/>
            <person name="Foley W."/>
            <person name="Carocha V."/>
            <person name="Paiva J."/>
            <person name="Kudrna D."/>
            <person name="Brommonschenkel S.H."/>
            <person name="Pasquali G."/>
            <person name="Byrne M."/>
            <person name="Rigault P."/>
            <person name="Tibbits J."/>
            <person name="Spokevicius A."/>
            <person name="Jones R.C."/>
            <person name="Steane D.A."/>
            <person name="Vaillancourt R.E."/>
            <person name="Potts B.M."/>
            <person name="Joubert F."/>
            <person name="Barry K."/>
            <person name="Pappas G.J."/>
            <person name="Strauss S.H."/>
            <person name="Jaiswal P."/>
            <person name="Grima-Pettenati J."/>
            <person name="Salse J."/>
            <person name="Van de Peer Y."/>
            <person name="Rokhsar D.S."/>
            <person name="Schmutz J."/>
        </authorList>
    </citation>
    <scope>NUCLEOTIDE SEQUENCE</scope>
    <source>
        <tissue evidence="2">Leaf extractions</tissue>
    </source>
</reference>
<keyword evidence="4" id="KW-1185">Reference proteome</keyword>